<dbReference type="GeneID" id="116305357"/>
<organism evidence="2 3">
    <name type="scientific">Actinia tenebrosa</name>
    <name type="common">Australian red waratah sea anemone</name>
    <dbReference type="NCBI Taxonomy" id="6105"/>
    <lineage>
        <taxon>Eukaryota</taxon>
        <taxon>Metazoa</taxon>
        <taxon>Cnidaria</taxon>
        <taxon>Anthozoa</taxon>
        <taxon>Hexacorallia</taxon>
        <taxon>Actiniaria</taxon>
        <taxon>Actiniidae</taxon>
        <taxon>Actinia</taxon>
    </lineage>
</organism>
<name>A0A6P8IVI0_ACTTE</name>
<evidence type="ECO:0000313" key="3">
    <source>
        <dbReference type="RefSeq" id="XP_031571109.1"/>
    </source>
</evidence>
<feature type="transmembrane region" description="Helical" evidence="1">
    <location>
        <begin position="36"/>
        <end position="54"/>
    </location>
</feature>
<protein>
    <submittedName>
        <fullName evidence="3">Uncharacterized protein LOC116305357</fullName>
    </submittedName>
</protein>
<dbReference type="AlphaFoldDB" id="A0A6P8IVI0"/>
<keyword evidence="1" id="KW-0472">Membrane</keyword>
<keyword evidence="1" id="KW-0812">Transmembrane</keyword>
<dbReference type="InParanoid" id="A0A6P8IVI0"/>
<sequence>MKNGYLEITVQFWCFCSTRNVSLLHPLSLKISRRTTMAAISNSLFVLVFILSLSDLSMTLREPKCPLLCHELAKNCEKNCLHINKNTCKNCSFCASNIYRCIMIDCGQDKNKTFSKCTKNQLQIYGNGIRAYYLCEGKQVKLSNYQLQCI</sequence>
<keyword evidence="2" id="KW-1185">Reference proteome</keyword>
<evidence type="ECO:0000256" key="1">
    <source>
        <dbReference type="SAM" id="Phobius"/>
    </source>
</evidence>
<keyword evidence="1" id="KW-1133">Transmembrane helix</keyword>
<accession>A0A6P8IVI0</accession>
<dbReference type="RefSeq" id="XP_031571109.1">
    <property type="nucleotide sequence ID" value="XM_031715249.1"/>
</dbReference>
<reference evidence="3" key="1">
    <citation type="submission" date="2025-08" db="UniProtKB">
        <authorList>
            <consortium name="RefSeq"/>
        </authorList>
    </citation>
    <scope>IDENTIFICATION</scope>
    <source>
        <tissue evidence="3">Tentacle</tissue>
    </source>
</reference>
<dbReference type="KEGG" id="aten:116305357"/>
<gene>
    <name evidence="3" type="primary">LOC116305357</name>
</gene>
<proteinExistence type="predicted"/>
<evidence type="ECO:0000313" key="2">
    <source>
        <dbReference type="Proteomes" id="UP000515163"/>
    </source>
</evidence>
<dbReference type="Proteomes" id="UP000515163">
    <property type="component" value="Unplaced"/>
</dbReference>